<dbReference type="InterPro" id="IPR014862">
    <property type="entry name" value="TrwC"/>
</dbReference>
<name>A0A7Y4MVR9_MYXXA</name>
<feature type="domain" description="TrwC relaxase" evidence="1">
    <location>
        <begin position="1"/>
        <end position="72"/>
    </location>
</feature>
<comment type="caution">
    <text evidence="2">The sequence shown here is derived from an EMBL/GenBank/DDBJ whole genome shotgun (WGS) entry which is preliminary data.</text>
</comment>
<feature type="non-terminal residue" evidence="2">
    <location>
        <position position="166"/>
    </location>
</feature>
<reference evidence="2 3" key="1">
    <citation type="submission" date="2020-05" db="EMBL/GenBank/DDBJ databases">
        <authorList>
            <person name="Whitworth D."/>
        </authorList>
    </citation>
    <scope>NUCLEOTIDE SEQUENCE [LARGE SCALE GENOMIC DNA]</scope>
    <source>
        <strain evidence="2 3">AM005</strain>
    </source>
</reference>
<protein>
    <submittedName>
        <fullName evidence="2">Relaxase domain-containing protein</fullName>
    </submittedName>
</protein>
<evidence type="ECO:0000259" key="1">
    <source>
        <dbReference type="Pfam" id="PF08751"/>
    </source>
</evidence>
<dbReference type="Pfam" id="PF08751">
    <property type="entry name" value="TrwC"/>
    <property type="match status" value="1"/>
</dbReference>
<sequence>FEIDGVPDEVMKDFSQRRVAILKAVEAEMASRGLDASQASRGLLQKATIETRQEKTEMSRYELEGIWKERGKALGFSEEQVNEIIDSESFTELSREECLEQVRESAYQILQGKAVFGEPELVAKAASAMIGKASRSQILEAVSDLKGELLVCHGEHSRDTVFTSRE</sequence>
<proteinExistence type="predicted"/>
<feature type="non-terminal residue" evidence="2">
    <location>
        <position position="1"/>
    </location>
</feature>
<evidence type="ECO:0000313" key="2">
    <source>
        <dbReference type="EMBL" id="NOJ83967.1"/>
    </source>
</evidence>
<gene>
    <name evidence="2" type="ORF">HNV28_37640</name>
</gene>
<dbReference type="AlphaFoldDB" id="A0A7Y4MVR9"/>
<dbReference type="Proteomes" id="UP000533080">
    <property type="component" value="Unassembled WGS sequence"/>
</dbReference>
<dbReference type="EMBL" id="JABFNT010000316">
    <property type="protein sequence ID" value="NOJ83967.1"/>
    <property type="molecule type" value="Genomic_DNA"/>
</dbReference>
<evidence type="ECO:0000313" key="3">
    <source>
        <dbReference type="Proteomes" id="UP000533080"/>
    </source>
</evidence>
<organism evidence="2 3">
    <name type="scientific">Myxococcus xanthus</name>
    <dbReference type="NCBI Taxonomy" id="34"/>
    <lineage>
        <taxon>Bacteria</taxon>
        <taxon>Pseudomonadati</taxon>
        <taxon>Myxococcota</taxon>
        <taxon>Myxococcia</taxon>
        <taxon>Myxococcales</taxon>
        <taxon>Cystobacterineae</taxon>
        <taxon>Myxococcaceae</taxon>
        <taxon>Myxococcus</taxon>
    </lineage>
</organism>
<accession>A0A7Y4MVR9</accession>
<dbReference type="SUPFAM" id="SSF55464">
    <property type="entry name" value="Origin of replication-binding domain, RBD-like"/>
    <property type="match status" value="1"/>
</dbReference>